<evidence type="ECO:0000313" key="3">
    <source>
        <dbReference type="EMBL" id="QFR48259.1"/>
    </source>
</evidence>
<organism evidence="3 4">
    <name type="scientific">Sulfurimonas lithotrophica</name>
    <dbReference type="NCBI Taxonomy" id="2590022"/>
    <lineage>
        <taxon>Bacteria</taxon>
        <taxon>Pseudomonadati</taxon>
        <taxon>Campylobacterota</taxon>
        <taxon>Epsilonproteobacteria</taxon>
        <taxon>Campylobacterales</taxon>
        <taxon>Sulfurimonadaceae</taxon>
        <taxon>Sulfurimonas</taxon>
    </lineage>
</organism>
<dbReference type="InterPro" id="IPR032711">
    <property type="entry name" value="SoxY"/>
</dbReference>
<proteinExistence type="predicted"/>
<dbReference type="OrthoDB" id="9798154at2"/>
<reference evidence="3 4" key="1">
    <citation type="submission" date="2019-09" db="EMBL/GenBank/DDBJ databases">
        <title>Sulfurimonas gotlandica sp. nov., a chemoautotrophic and psychrotolerant epsilonproteobacterium isolated from a pelagic redoxcline, and an emended description of the genus Sulfurimonas.</title>
        <authorList>
            <person name="Wang S."/>
            <person name="Jiang L."/>
            <person name="Shao S."/>
        </authorList>
    </citation>
    <scope>NUCLEOTIDE SEQUENCE [LARGE SCALE GENOMIC DNA]</scope>
    <source>
        <strain evidence="3 4">GYSZ_1</strain>
    </source>
</reference>
<accession>A0A5P8NXW8</accession>
<protein>
    <submittedName>
        <fullName evidence="3">Thiosulfate oxidation carrier protein SoxY</fullName>
    </submittedName>
</protein>
<sequence length="151" mass="16191">MMDRRNFLSFTLGSLALAAIPASVKAEDYRKLKPSVWTAHTVEDAIKNLYGTLDMTMKGVKLKTPDVAANGGAIPVDFSTKIPAKTVSVFQDANPESAVIVYDVNPYDMTDYSIKIKMGKPGTITVVVEGQDGKLYAAKKSLDVAKGGCEG</sequence>
<dbReference type="KEGG" id="sulg:FJR48_00380"/>
<keyword evidence="1" id="KW-0732">Signal</keyword>
<dbReference type="Gene3D" id="2.60.40.2470">
    <property type="entry name" value="SoxY domain"/>
    <property type="match status" value="1"/>
</dbReference>
<evidence type="ECO:0000259" key="2">
    <source>
        <dbReference type="Pfam" id="PF13501"/>
    </source>
</evidence>
<evidence type="ECO:0000313" key="4">
    <source>
        <dbReference type="Proteomes" id="UP000326944"/>
    </source>
</evidence>
<feature type="signal peptide" evidence="1">
    <location>
        <begin position="1"/>
        <end position="26"/>
    </location>
</feature>
<dbReference type="Pfam" id="PF13501">
    <property type="entry name" value="SoxY"/>
    <property type="match status" value="1"/>
</dbReference>
<evidence type="ECO:0000256" key="1">
    <source>
        <dbReference type="SAM" id="SignalP"/>
    </source>
</evidence>
<dbReference type="EMBL" id="CP043617">
    <property type="protein sequence ID" value="QFR48259.1"/>
    <property type="molecule type" value="Genomic_DNA"/>
</dbReference>
<name>A0A5P8NXW8_9BACT</name>
<dbReference type="PIRSF" id="PIRSF010312">
    <property type="entry name" value="Sulphur_oxidation_SoxY"/>
    <property type="match status" value="1"/>
</dbReference>
<keyword evidence="4" id="KW-1185">Reference proteome</keyword>
<feature type="domain" description="Ig-like SoxY" evidence="2">
    <location>
        <begin position="47"/>
        <end position="149"/>
    </location>
</feature>
<dbReference type="InterPro" id="IPR016568">
    <property type="entry name" value="Sulphur_oxidation_SoxY"/>
</dbReference>
<dbReference type="AlphaFoldDB" id="A0A5P8NXW8"/>
<gene>
    <name evidence="3" type="ORF">FJR48_00380</name>
</gene>
<dbReference type="InterPro" id="IPR038162">
    <property type="entry name" value="SoxY_sf"/>
</dbReference>
<dbReference type="Proteomes" id="UP000326944">
    <property type="component" value="Chromosome"/>
</dbReference>
<feature type="chain" id="PRO_5024996346" evidence="1">
    <location>
        <begin position="27"/>
        <end position="151"/>
    </location>
</feature>